<dbReference type="Gene3D" id="3.40.50.720">
    <property type="entry name" value="NAD(P)-binding Rossmann-like Domain"/>
    <property type="match status" value="1"/>
</dbReference>
<dbReference type="RefSeq" id="WP_133981320.1">
    <property type="nucleotide sequence ID" value="NZ_SOCE01000001.1"/>
</dbReference>
<evidence type="ECO:0000313" key="2">
    <source>
        <dbReference type="EMBL" id="TDU91599.1"/>
    </source>
</evidence>
<proteinExistence type="predicted"/>
<dbReference type="Pfam" id="PF13460">
    <property type="entry name" value="NAD_binding_10"/>
    <property type="match status" value="1"/>
</dbReference>
<dbReference type="SUPFAM" id="SSF51735">
    <property type="entry name" value="NAD(P)-binding Rossmann-fold domains"/>
    <property type="match status" value="1"/>
</dbReference>
<evidence type="ECO:0000313" key="3">
    <source>
        <dbReference type="Proteomes" id="UP000295151"/>
    </source>
</evidence>
<protein>
    <submittedName>
        <fullName evidence="2">Uncharacterized protein YbjT (DUF2867 family)</fullName>
    </submittedName>
</protein>
<keyword evidence="3" id="KW-1185">Reference proteome</keyword>
<evidence type="ECO:0000259" key="1">
    <source>
        <dbReference type="Pfam" id="PF13460"/>
    </source>
</evidence>
<name>A0A4R7TI56_9ACTN</name>
<dbReference type="InterPro" id="IPR051604">
    <property type="entry name" value="Ergot_Alk_Oxidoreductase"/>
</dbReference>
<gene>
    <name evidence="2" type="ORF">EV138_5208</name>
</gene>
<organism evidence="2 3">
    <name type="scientific">Kribbella voronezhensis</name>
    <dbReference type="NCBI Taxonomy" id="2512212"/>
    <lineage>
        <taxon>Bacteria</taxon>
        <taxon>Bacillati</taxon>
        <taxon>Actinomycetota</taxon>
        <taxon>Actinomycetes</taxon>
        <taxon>Propionibacteriales</taxon>
        <taxon>Kribbellaceae</taxon>
        <taxon>Kribbella</taxon>
    </lineage>
</organism>
<dbReference type="Gene3D" id="3.90.25.10">
    <property type="entry name" value="UDP-galactose 4-epimerase, domain 1"/>
    <property type="match status" value="1"/>
</dbReference>
<dbReference type="PANTHER" id="PTHR43162:SF1">
    <property type="entry name" value="PRESTALK A DIFFERENTIATION PROTEIN A"/>
    <property type="match status" value="1"/>
</dbReference>
<comment type="caution">
    <text evidence="2">The sequence shown here is derived from an EMBL/GenBank/DDBJ whole genome shotgun (WGS) entry which is preliminary data.</text>
</comment>
<dbReference type="OrthoDB" id="116343at2"/>
<dbReference type="Proteomes" id="UP000295151">
    <property type="component" value="Unassembled WGS sequence"/>
</dbReference>
<dbReference type="PANTHER" id="PTHR43162">
    <property type="match status" value="1"/>
</dbReference>
<feature type="domain" description="NAD(P)-binding" evidence="1">
    <location>
        <begin position="6"/>
        <end position="174"/>
    </location>
</feature>
<dbReference type="InterPro" id="IPR036291">
    <property type="entry name" value="NAD(P)-bd_dom_sf"/>
</dbReference>
<dbReference type="AlphaFoldDB" id="A0A4R7TI56"/>
<dbReference type="InterPro" id="IPR016040">
    <property type="entry name" value="NAD(P)-bd_dom"/>
</dbReference>
<accession>A0A4R7TI56</accession>
<reference evidence="2 3" key="1">
    <citation type="submission" date="2019-03" db="EMBL/GenBank/DDBJ databases">
        <title>Genomic Encyclopedia of Type Strains, Phase III (KMG-III): the genomes of soil and plant-associated and newly described type strains.</title>
        <authorList>
            <person name="Whitman W."/>
        </authorList>
    </citation>
    <scope>NUCLEOTIDE SEQUENCE [LARGE SCALE GENOMIC DNA]</scope>
    <source>
        <strain evidence="2 3">VKM Ac-2575</strain>
    </source>
</reference>
<sequence>MFLITGASGTIGSEVVRQLVAHGNRVRAMTRTPGAVGLPVPVVQGDLEKPESLAEAVDGVESVFLLTAPGPWVPEHDRAMVRAASAAGVRKIVKLSAIGGSDEKLPGSWHVAGEQAVRDSGLAWTILRPAGFASNALRWASAVRAGQPVPNLTGSGRHGFVDPRDVAAVAVETLPLGSYDGEVLTLTGPELLSVSDQAARLSAVLRREVDVVDVPPSIAEEQMLAAGFHEAVVTVALRGAELIRTGGAETLTTDIERVLGRPPGTFRAWLETHRAAFA</sequence>
<dbReference type="EMBL" id="SOCE01000001">
    <property type="protein sequence ID" value="TDU91599.1"/>
    <property type="molecule type" value="Genomic_DNA"/>
</dbReference>